<dbReference type="NCBIfam" id="TIGR02727">
    <property type="entry name" value="MTHFS_bact"/>
    <property type="match status" value="1"/>
</dbReference>
<evidence type="ECO:0000256" key="6">
    <source>
        <dbReference type="SAM" id="MobiDB-lite"/>
    </source>
</evidence>
<evidence type="ECO:0000313" key="8">
    <source>
        <dbReference type="Proteomes" id="UP000198228"/>
    </source>
</evidence>
<protein>
    <recommendedName>
        <fullName evidence="5">5-formyltetrahydrofolate cyclo-ligase</fullName>
        <ecNumber evidence="5">6.3.3.2</ecNumber>
    </recommendedName>
</protein>
<feature type="binding site" evidence="4">
    <location>
        <begin position="12"/>
        <end position="16"/>
    </location>
    <ligand>
        <name>ATP</name>
        <dbReference type="ChEBI" id="CHEBI:30616"/>
    </ligand>
</feature>
<keyword evidence="3 4" id="KW-0067">ATP-binding</keyword>
<evidence type="ECO:0000313" key="7">
    <source>
        <dbReference type="EMBL" id="SCF44139.1"/>
    </source>
</evidence>
<gene>
    <name evidence="7" type="ORF">GA0074696_5941</name>
</gene>
<comment type="catalytic activity">
    <reaction evidence="5">
        <text>(6S)-5-formyl-5,6,7,8-tetrahydrofolate + ATP = (6R)-5,10-methenyltetrahydrofolate + ADP + phosphate</text>
        <dbReference type="Rhea" id="RHEA:10488"/>
        <dbReference type="ChEBI" id="CHEBI:30616"/>
        <dbReference type="ChEBI" id="CHEBI:43474"/>
        <dbReference type="ChEBI" id="CHEBI:57455"/>
        <dbReference type="ChEBI" id="CHEBI:57457"/>
        <dbReference type="ChEBI" id="CHEBI:456216"/>
        <dbReference type="EC" id="6.3.3.2"/>
    </reaction>
</comment>
<evidence type="ECO:0000256" key="5">
    <source>
        <dbReference type="RuleBase" id="RU361279"/>
    </source>
</evidence>
<evidence type="ECO:0000256" key="1">
    <source>
        <dbReference type="ARBA" id="ARBA00010638"/>
    </source>
</evidence>
<dbReference type="EC" id="6.3.3.2" evidence="5"/>
<evidence type="ECO:0000256" key="2">
    <source>
        <dbReference type="ARBA" id="ARBA00022741"/>
    </source>
</evidence>
<feature type="binding site" evidence="4">
    <location>
        <begin position="144"/>
        <end position="152"/>
    </location>
    <ligand>
        <name>ATP</name>
        <dbReference type="ChEBI" id="CHEBI:30616"/>
    </ligand>
</feature>
<feature type="region of interest" description="Disordered" evidence="6">
    <location>
        <begin position="194"/>
        <end position="218"/>
    </location>
</feature>
<dbReference type="GO" id="GO:0035999">
    <property type="term" value="P:tetrahydrofolate interconversion"/>
    <property type="evidence" value="ECO:0007669"/>
    <property type="project" value="TreeGrafter"/>
</dbReference>
<accession>A0A1C5AG51</accession>
<evidence type="ECO:0000256" key="3">
    <source>
        <dbReference type="ARBA" id="ARBA00022840"/>
    </source>
</evidence>
<name>A0A1C5AG51_9ACTN</name>
<keyword evidence="5" id="KW-0479">Metal-binding</keyword>
<feature type="binding site" evidence="4">
    <location>
        <position position="63"/>
    </location>
    <ligand>
        <name>substrate</name>
    </ligand>
</feature>
<dbReference type="PANTHER" id="PTHR23407:SF1">
    <property type="entry name" value="5-FORMYLTETRAHYDROFOLATE CYCLO-LIGASE"/>
    <property type="match status" value="1"/>
</dbReference>
<dbReference type="Pfam" id="PF01812">
    <property type="entry name" value="5-FTHF_cyc-lig"/>
    <property type="match status" value="1"/>
</dbReference>
<comment type="cofactor">
    <cofactor evidence="5">
        <name>Mg(2+)</name>
        <dbReference type="ChEBI" id="CHEBI:18420"/>
    </cofactor>
</comment>
<dbReference type="GO" id="GO:0046872">
    <property type="term" value="F:metal ion binding"/>
    <property type="evidence" value="ECO:0007669"/>
    <property type="project" value="UniProtKB-KW"/>
</dbReference>
<dbReference type="RefSeq" id="WP_088964884.1">
    <property type="nucleotide sequence ID" value="NZ_LT607410.1"/>
</dbReference>
<dbReference type="AlphaFoldDB" id="A0A1C5AG51"/>
<keyword evidence="5" id="KW-0460">Magnesium</keyword>
<keyword evidence="7" id="KW-0436">Ligase</keyword>
<keyword evidence="2 4" id="KW-0547">Nucleotide-binding</keyword>
<dbReference type="InterPro" id="IPR024185">
    <property type="entry name" value="FTHF_cligase-like_sf"/>
</dbReference>
<dbReference type="PANTHER" id="PTHR23407">
    <property type="entry name" value="ATPASE INHIBITOR/5-FORMYLTETRAHYDROFOLATE CYCLO-LIGASE"/>
    <property type="match status" value="1"/>
</dbReference>
<dbReference type="SUPFAM" id="SSF100950">
    <property type="entry name" value="NagB/RpiA/CoA transferase-like"/>
    <property type="match status" value="1"/>
</dbReference>
<organism evidence="7 8">
    <name type="scientific">Micromonospora purpureochromogenes</name>
    <dbReference type="NCBI Taxonomy" id="47872"/>
    <lineage>
        <taxon>Bacteria</taxon>
        <taxon>Bacillati</taxon>
        <taxon>Actinomycetota</taxon>
        <taxon>Actinomycetes</taxon>
        <taxon>Micromonosporales</taxon>
        <taxon>Micromonosporaceae</taxon>
        <taxon>Micromonospora</taxon>
    </lineage>
</organism>
<dbReference type="GO" id="GO:0005524">
    <property type="term" value="F:ATP binding"/>
    <property type="evidence" value="ECO:0007669"/>
    <property type="project" value="UniProtKB-KW"/>
</dbReference>
<sequence length="218" mass="23203">MPEFPDGAHEAKRETRVALLAHRRALTAPQRAEAAARVRAELVDLVRRLRPHRMTGYVPVGSEPGGPELPEALRAALPRQAELLLPVLRDDLDLDWAAYDGSDSLVAAGRGMREPAGPRLGRAAIGEAELVVVPALAVDHRGLRLGRGGGSYDRALARVPGRVLIVALLHDGELVEALPAQPHDRPVHAVITPSGGLRTLTDAPGVDPPTSAGRTRAR</sequence>
<dbReference type="PIRSF" id="PIRSF006806">
    <property type="entry name" value="FTHF_cligase"/>
    <property type="match status" value="1"/>
</dbReference>
<dbReference type="InterPro" id="IPR002698">
    <property type="entry name" value="FTHF_cligase"/>
</dbReference>
<dbReference type="InterPro" id="IPR037171">
    <property type="entry name" value="NagB/RpiA_transferase-like"/>
</dbReference>
<reference evidence="7 8" key="1">
    <citation type="submission" date="2016-06" db="EMBL/GenBank/DDBJ databases">
        <authorList>
            <person name="Kjaerup R.B."/>
            <person name="Dalgaard T.S."/>
            <person name="Juul-Madsen H.R."/>
        </authorList>
    </citation>
    <scope>NUCLEOTIDE SEQUENCE [LARGE SCALE GENOMIC DNA]</scope>
    <source>
        <strain evidence="7 8">DSM 43821</strain>
    </source>
</reference>
<dbReference type="Proteomes" id="UP000198228">
    <property type="component" value="Chromosome I"/>
</dbReference>
<comment type="similarity">
    <text evidence="1 5">Belongs to the 5-formyltetrahydrofolate cyclo-ligase family.</text>
</comment>
<dbReference type="EMBL" id="LT607410">
    <property type="protein sequence ID" value="SCF44139.1"/>
    <property type="molecule type" value="Genomic_DNA"/>
</dbReference>
<dbReference type="Gene3D" id="3.40.50.10420">
    <property type="entry name" value="NagB/RpiA/CoA transferase-like"/>
    <property type="match status" value="1"/>
</dbReference>
<dbReference type="GO" id="GO:0009396">
    <property type="term" value="P:folic acid-containing compound biosynthetic process"/>
    <property type="evidence" value="ECO:0007669"/>
    <property type="project" value="TreeGrafter"/>
</dbReference>
<evidence type="ECO:0000256" key="4">
    <source>
        <dbReference type="PIRSR" id="PIRSR006806-1"/>
    </source>
</evidence>
<feature type="binding site" evidence="4">
    <location>
        <position position="58"/>
    </location>
    <ligand>
        <name>substrate</name>
    </ligand>
</feature>
<dbReference type="GO" id="GO:0030272">
    <property type="term" value="F:5-formyltetrahydrofolate cyclo-ligase activity"/>
    <property type="evidence" value="ECO:0007669"/>
    <property type="project" value="UniProtKB-EC"/>
</dbReference>
<proteinExistence type="inferred from homology"/>